<feature type="transmembrane region" description="Helical" evidence="6">
    <location>
        <begin position="12"/>
        <end position="37"/>
    </location>
</feature>
<keyword evidence="4 6" id="KW-1133">Transmembrane helix</keyword>
<dbReference type="Pfam" id="PF09335">
    <property type="entry name" value="VTT_dom"/>
    <property type="match status" value="1"/>
</dbReference>
<feature type="transmembrane region" description="Helical" evidence="6">
    <location>
        <begin position="138"/>
        <end position="159"/>
    </location>
</feature>
<proteinExistence type="predicted"/>
<keyword evidence="5 6" id="KW-0472">Membrane</keyword>
<dbReference type="Proteomes" id="UP000294562">
    <property type="component" value="Unassembled WGS sequence"/>
</dbReference>
<evidence type="ECO:0000256" key="2">
    <source>
        <dbReference type="ARBA" id="ARBA00022475"/>
    </source>
</evidence>
<organism evidence="8 9">
    <name type="scientific">Meridianimarinicoccus aquatilis</name>
    <dbReference type="NCBI Taxonomy" id="2552766"/>
    <lineage>
        <taxon>Bacteria</taxon>
        <taxon>Pseudomonadati</taxon>
        <taxon>Pseudomonadota</taxon>
        <taxon>Alphaproteobacteria</taxon>
        <taxon>Rhodobacterales</taxon>
        <taxon>Paracoccaceae</taxon>
        <taxon>Meridianimarinicoccus</taxon>
    </lineage>
</organism>
<evidence type="ECO:0000259" key="7">
    <source>
        <dbReference type="Pfam" id="PF09335"/>
    </source>
</evidence>
<dbReference type="InterPro" id="IPR032816">
    <property type="entry name" value="VTT_dom"/>
</dbReference>
<name>A0A4R6B3D8_9RHOB</name>
<dbReference type="InterPro" id="IPR051311">
    <property type="entry name" value="DedA_domain"/>
</dbReference>
<evidence type="ECO:0000256" key="6">
    <source>
        <dbReference type="SAM" id="Phobius"/>
    </source>
</evidence>
<evidence type="ECO:0000313" key="9">
    <source>
        <dbReference type="Proteomes" id="UP000294562"/>
    </source>
</evidence>
<evidence type="ECO:0000256" key="3">
    <source>
        <dbReference type="ARBA" id="ARBA00022692"/>
    </source>
</evidence>
<dbReference type="OrthoDB" id="9782291at2"/>
<dbReference type="EMBL" id="SMZO01000005">
    <property type="protein sequence ID" value="TDL90832.1"/>
    <property type="molecule type" value="Genomic_DNA"/>
</dbReference>
<feature type="transmembrane region" description="Helical" evidence="6">
    <location>
        <begin position="171"/>
        <end position="190"/>
    </location>
</feature>
<dbReference type="PANTHER" id="PTHR42709">
    <property type="entry name" value="ALKALINE PHOSPHATASE LIKE PROTEIN"/>
    <property type="match status" value="1"/>
</dbReference>
<dbReference type="AlphaFoldDB" id="A0A4R6B3D8"/>
<feature type="transmembrane region" description="Helical" evidence="6">
    <location>
        <begin position="49"/>
        <end position="72"/>
    </location>
</feature>
<keyword evidence="9" id="KW-1185">Reference proteome</keyword>
<evidence type="ECO:0000256" key="1">
    <source>
        <dbReference type="ARBA" id="ARBA00004651"/>
    </source>
</evidence>
<dbReference type="PANTHER" id="PTHR42709:SF6">
    <property type="entry name" value="UNDECAPRENYL PHOSPHATE TRANSPORTER A"/>
    <property type="match status" value="1"/>
</dbReference>
<feature type="domain" description="VTT" evidence="7">
    <location>
        <begin position="30"/>
        <end position="156"/>
    </location>
</feature>
<reference evidence="8 9" key="1">
    <citation type="submission" date="2019-03" db="EMBL/GenBank/DDBJ databases">
        <title>Rhodobacteraceae bacterium SM1902, a new member of the family Rhodobacteraceae isolated from Yantai.</title>
        <authorList>
            <person name="Sun Y."/>
        </authorList>
    </citation>
    <scope>NUCLEOTIDE SEQUENCE [LARGE SCALE GENOMIC DNA]</scope>
    <source>
        <strain evidence="8 9">SM1902</strain>
    </source>
</reference>
<sequence>MTDYVLGLIPEYGLYVVFIVVVLACLAAPLPASLLVLAAGSFSAAGDLVLWQVLAVTCLAFIIGDQLAFRIARTAGPSVLRLLRRDKKMGALVARSEALLQKRGGAAVLLSHTIVSPTCAYVSYLCGAGGMPYGMFSAYAGIGALLWSLAYVGLGYVFAGQLSQVSDVLSNFSGLVVAGVFVVGSIAWLIRRWKMREGSSAKPPRH</sequence>
<gene>
    <name evidence="8" type="ORF">E2L05_03470</name>
</gene>
<evidence type="ECO:0000256" key="5">
    <source>
        <dbReference type="ARBA" id="ARBA00023136"/>
    </source>
</evidence>
<accession>A0A4R6B3D8</accession>
<evidence type="ECO:0000256" key="4">
    <source>
        <dbReference type="ARBA" id="ARBA00022989"/>
    </source>
</evidence>
<evidence type="ECO:0000313" key="8">
    <source>
        <dbReference type="EMBL" id="TDL90832.1"/>
    </source>
</evidence>
<dbReference type="RefSeq" id="WP_133341504.1">
    <property type="nucleotide sequence ID" value="NZ_SMZO01000005.1"/>
</dbReference>
<comment type="caution">
    <text evidence="8">The sequence shown here is derived from an EMBL/GenBank/DDBJ whole genome shotgun (WGS) entry which is preliminary data.</text>
</comment>
<keyword evidence="2" id="KW-1003">Cell membrane</keyword>
<protein>
    <submittedName>
        <fullName evidence="8">DedA family protein</fullName>
    </submittedName>
</protein>
<keyword evidence="3 6" id="KW-0812">Transmembrane</keyword>
<dbReference type="GO" id="GO:0005886">
    <property type="term" value="C:plasma membrane"/>
    <property type="evidence" value="ECO:0007669"/>
    <property type="project" value="UniProtKB-SubCell"/>
</dbReference>
<comment type="subcellular location">
    <subcellularLocation>
        <location evidence="1">Cell membrane</location>
        <topology evidence="1">Multi-pass membrane protein</topology>
    </subcellularLocation>
</comment>